<protein>
    <submittedName>
        <fullName evidence="1">Uncharacterized protein</fullName>
    </submittedName>
</protein>
<dbReference type="AlphaFoldDB" id="A0A179F7L2"/>
<dbReference type="KEGG" id="pchm:VFPPC_16698"/>
<evidence type="ECO:0000313" key="1">
    <source>
        <dbReference type="EMBL" id="OAQ61089.1"/>
    </source>
</evidence>
<gene>
    <name evidence="1" type="ORF">VFPPC_16698</name>
</gene>
<keyword evidence="2" id="KW-1185">Reference proteome</keyword>
<accession>A0A179F7L2</accession>
<comment type="caution">
    <text evidence="1">The sequence shown here is derived from an EMBL/GenBank/DDBJ whole genome shotgun (WGS) entry which is preliminary data.</text>
</comment>
<reference evidence="1 2" key="1">
    <citation type="journal article" date="2016" name="PLoS Pathog.">
        <title>Biosynthesis of antibiotic leucinostatins in bio-control fungus Purpureocillium lilacinum and their inhibition on phytophthora revealed by genome mining.</title>
        <authorList>
            <person name="Wang G."/>
            <person name="Liu Z."/>
            <person name="Lin R."/>
            <person name="Li E."/>
            <person name="Mao Z."/>
            <person name="Ling J."/>
            <person name="Yang Y."/>
            <person name="Yin W.B."/>
            <person name="Xie B."/>
        </authorList>
    </citation>
    <scope>NUCLEOTIDE SEQUENCE [LARGE SCALE GENOMIC DNA]</scope>
    <source>
        <strain evidence="1">170</strain>
    </source>
</reference>
<dbReference type="GeneID" id="28858445"/>
<evidence type="ECO:0000313" key="2">
    <source>
        <dbReference type="Proteomes" id="UP000078397"/>
    </source>
</evidence>
<dbReference type="EMBL" id="LSBJ02000001">
    <property type="protein sequence ID" value="OAQ61089.1"/>
    <property type="molecule type" value="Genomic_DNA"/>
</dbReference>
<name>A0A179F7L2_METCM</name>
<proteinExistence type="predicted"/>
<sequence length="109" mass="12441">MKQDRKLHPCAANGSCSWFPWWQHKQKEIREFCGVFETMFKFAVRSSSPIRSIGFQGCLFFDHPLVKRRAAKRDVVPGPELCSSYRGHKLHAYSEDRGLSHTNSVSAAA</sequence>
<organism evidence="1 2">
    <name type="scientific">Pochonia chlamydosporia 170</name>
    <dbReference type="NCBI Taxonomy" id="1380566"/>
    <lineage>
        <taxon>Eukaryota</taxon>
        <taxon>Fungi</taxon>
        <taxon>Dikarya</taxon>
        <taxon>Ascomycota</taxon>
        <taxon>Pezizomycotina</taxon>
        <taxon>Sordariomycetes</taxon>
        <taxon>Hypocreomycetidae</taxon>
        <taxon>Hypocreales</taxon>
        <taxon>Clavicipitaceae</taxon>
        <taxon>Pochonia</taxon>
    </lineage>
</organism>
<dbReference type="Proteomes" id="UP000078397">
    <property type="component" value="Unassembled WGS sequence"/>
</dbReference>
<dbReference type="RefSeq" id="XP_018138898.1">
    <property type="nucleotide sequence ID" value="XM_018294451.1"/>
</dbReference>